<dbReference type="EMBL" id="AP019735">
    <property type="protein sequence ID" value="BBL03210.1"/>
    <property type="molecule type" value="Genomic_DNA"/>
</dbReference>
<dbReference type="AlphaFoldDB" id="A0A4Y1WQ26"/>
<dbReference type="SUPFAM" id="SSF53756">
    <property type="entry name" value="UDP-Glycosyltransferase/glycogen phosphorylase"/>
    <property type="match status" value="1"/>
</dbReference>
<dbReference type="KEGG" id="acou:A5CBH24_05230"/>
<dbReference type="Gene3D" id="3.40.50.2000">
    <property type="entry name" value="Glycogen Phosphorylase B"/>
    <property type="match status" value="1"/>
</dbReference>
<accession>A0A4Y1WQ26</accession>
<gene>
    <name evidence="2" type="ORF">A5CBH24_05230</name>
</gene>
<dbReference type="GO" id="GO:0016757">
    <property type="term" value="F:glycosyltransferase activity"/>
    <property type="evidence" value="ECO:0007669"/>
    <property type="project" value="InterPro"/>
</dbReference>
<evidence type="ECO:0000313" key="3">
    <source>
        <dbReference type="Proteomes" id="UP000318946"/>
    </source>
</evidence>
<dbReference type="Proteomes" id="UP000318946">
    <property type="component" value="Chromosome"/>
</dbReference>
<reference evidence="3" key="1">
    <citation type="submission" date="2019-06" db="EMBL/GenBank/DDBJ databases">
        <title>Alistipes onderdonkii subsp. vulgaris subsp. nov., Alistipes dispar sp. nov. and Alistipes communis sp. nov., isolated from human faeces, and creation of Alistipes onderdonkii subsp. onderdonkii subsp. nov.</title>
        <authorList>
            <person name="Sakamoto M."/>
            <person name="Ikeyama N."/>
            <person name="Ogata Y."/>
            <person name="Suda W."/>
            <person name="Iino T."/>
            <person name="Hattori M."/>
            <person name="Ohkuma M."/>
        </authorList>
    </citation>
    <scope>NUCLEOTIDE SEQUENCE [LARGE SCALE GENOMIC DNA]</scope>
    <source>
        <strain evidence="3">5CBH24</strain>
    </source>
</reference>
<proteinExistence type="predicted"/>
<organism evidence="2 3">
    <name type="scientific">Alistipes communis</name>
    <dbReference type="NCBI Taxonomy" id="2585118"/>
    <lineage>
        <taxon>Bacteria</taxon>
        <taxon>Pseudomonadati</taxon>
        <taxon>Bacteroidota</taxon>
        <taxon>Bacteroidia</taxon>
        <taxon>Bacteroidales</taxon>
        <taxon>Rikenellaceae</taxon>
        <taxon>Alistipes</taxon>
    </lineage>
</organism>
<protein>
    <recommendedName>
        <fullName evidence="1">Glycosyl transferase family 1 domain-containing protein</fullName>
    </recommendedName>
</protein>
<keyword evidence="3" id="KW-1185">Reference proteome</keyword>
<sequence>MLLSENQKNGDVEGFGIVALEAGFFSLPVIGAKGCGIDDAIDDGRSGILVNGDNATEICNAMTKILADKSSFKQRSKVWAEQHDWNIVIEDFIRILPPTKA</sequence>
<feature type="domain" description="Glycosyl transferase family 1" evidence="1">
    <location>
        <begin position="12"/>
        <end position="74"/>
    </location>
</feature>
<dbReference type="Pfam" id="PF00534">
    <property type="entry name" value="Glycos_transf_1"/>
    <property type="match status" value="1"/>
</dbReference>
<name>A0A4Y1WQ26_9BACT</name>
<dbReference type="InterPro" id="IPR001296">
    <property type="entry name" value="Glyco_trans_1"/>
</dbReference>
<evidence type="ECO:0000259" key="1">
    <source>
        <dbReference type="Pfam" id="PF00534"/>
    </source>
</evidence>
<evidence type="ECO:0000313" key="2">
    <source>
        <dbReference type="EMBL" id="BBL03210.1"/>
    </source>
</evidence>